<organism evidence="1 2">
    <name type="scientific">Lutzomyia longipalpis</name>
    <name type="common">Sand fly</name>
    <dbReference type="NCBI Taxonomy" id="7200"/>
    <lineage>
        <taxon>Eukaryota</taxon>
        <taxon>Metazoa</taxon>
        <taxon>Ecdysozoa</taxon>
        <taxon>Arthropoda</taxon>
        <taxon>Hexapoda</taxon>
        <taxon>Insecta</taxon>
        <taxon>Pterygota</taxon>
        <taxon>Neoptera</taxon>
        <taxon>Endopterygota</taxon>
        <taxon>Diptera</taxon>
        <taxon>Nematocera</taxon>
        <taxon>Psychodoidea</taxon>
        <taxon>Psychodidae</taxon>
        <taxon>Lutzomyia</taxon>
        <taxon>Lutzomyia</taxon>
    </lineage>
</organism>
<dbReference type="VEuPathDB" id="VectorBase:LLONM1_011920"/>
<dbReference type="EMBL" id="AJWK01009862">
    <property type="status" value="NOT_ANNOTATED_CDS"/>
    <property type="molecule type" value="Genomic_DNA"/>
</dbReference>
<dbReference type="EMBL" id="AJWK01009858">
    <property type="status" value="NOT_ANNOTATED_CDS"/>
    <property type="molecule type" value="Genomic_DNA"/>
</dbReference>
<evidence type="ECO:0000313" key="2">
    <source>
        <dbReference type="Proteomes" id="UP000092461"/>
    </source>
</evidence>
<dbReference type="VEuPathDB" id="VectorBase:LLONM1_006291"/>
<accession>A0A1B0CFA2</accession>
<dbReference type="VEuPathDB" id="VectorBase:LLOJ003023"/>
<protein>
    <submittedName>
        <fullName evidence="1">Uncharacterized protein</fullName>
    </submittedName>
</protein>
<dbReference type="EnsemblMetazoa" id="LLOJ003023-RA">
    <property type="protein sequence ID" value="LLOJ003023-PA"/>
    <property type="gene ID" value="LLOJ003023"/>
</dbReference>
<dbReference type="EMBL" id="AJWK01009861">
    <property type="status" value="NOT_ANNOTATED_CDS"/>
    <property type="molecule type" value="Genomic_DNA"/>
</dbReference>
<dbReference type="EMBL" id="AJWK01009863">
    <property type="status" value="NOT_ANNOTATED_CDS"/>
    <property type="molecule type" value="Genomic_DNA"/>
</dbReference>
<dbReference type="Proteomes" id="UP000092461">
    <property type="component" value="Unassembled WGS sequence"/>
</dbReference>
<dbReference type="EMBL" id="AJWK01009860">
    <property type="status" value="NOT_ANNOTATED_CDS"/>
    <property type="molecule type" value="Genomic_DNA"/>
</dbReference>
<proteinExistence type="predicted"/>
<dbReference type="AlphaFoldDB" id="A0A1B0CFA2"/>
<reference evidence="1" key="1">
    <citation type="submission" date="2020-05" db="UniProtKB">
        <authorList>
            <consortium name="EnsemblMetazoa"/>
        </authorList>
    </citation>
    <scope>IDENTIFICATION</scope>
    <source>
        <strain evidence="1">Jacobina</strain>
    </source>
</reference>
<dbReference type="EMBL" id="AJWK01009859">
    <property type="status" value="NOT_ANNOTATED_CDS"/>
    <property type="molecule type" value="Genomic_DNA"/>
</dbReference>
<keyword evidence="2" id="KW-1185">Reference proteome</keyword>
<sequence>MSNSCGIAGGDNSMSYSEGAMSQATLENSKTVRRSLQEKYDLLGYEDIIIWDSYKTTDKKELMIKVMLAVGIQEEPEIPERGTMTAEEHEKAKKISDASFTREPKFHKGMCTITNKPSDDSHRSTTAESQYADSIADWNDVHLCVFYAKSREFKRLFKQYYICDCCDFEEKYQAIKNFFRIISVGQAIIFYQTLKVIDQNVRTSTVHTYIYTIVVAISGDWTIELRLCALVRFRNGLGNLLFTTEYSHDESSTWSRIVVKFGMLLNKSEKPIQGICRIIEAHFRNTINADGVKTIGFVLYLKQSNTRKDDKPLMLQLQRYEPQRGESSSSQNRLLPDDHLVENHTPTMYEFIQDPHDSIIDLDDLGFNFRMKWSATEINMISGLLSAANEYMPKEIQRQVRGLSVLRYWKGTEYRAFLLYV</sequence>
<evidence type="ECO:0000313" key="1">
    <source>
        <dbReference type="EnsemblMetazoa" id="LLOJ003023-PA"/>
    </source>
</evidence>
<name>A0A1B0CFA2_LUTLO</name>
<dbReference type="VEuPathDB" id="VectorBase:LLONM1_004269"/>